<keyword evidence="4" id="KW-1185">Reference proteome</keyword>
<dbReference type="InterPro" id="IPR046341">
    <property type="entry name" value="SET_dom_sf"/>
</dbReference>
<name>S9UGM5_9TRYP</name>
<evidence type="ECO:0000313" key="3">
    <source>
        <dbReference type="EMBL" id="EPY29967.1"/>
    </source>
</evidence>
<dbReference type="Pfam" id="PF00856">
    <property type="entry name" value="SET"/>
    <property type="match status" value="1"/>
</dbReference>
<keyword evidence="1" id="KW-0812">Transmembrane</keyword>
<dbReference type="PROSITE" id="PS50280">
    <property type="entry name" value="SET"/>
    <property type="match status" value="1"/>
</dbReference>
<keyword evidence="1" id="KW-0472">Membrane</keyword>
<comment type="caution">
    <text evidence="3">The sequence shown here is derived from an EMBL/GenBank/DDBJ whole genome shotgun (WGS) entry which is preliminary data.</text>
</comment>
<dbReference type="Gene3D" id="2.170.270.10">
    <property type="entry name" value="SET domain"/>
    <property type="match status" value="1"/>
</dbReference>
<dbReference type="SUPFAM" id="SSF82199">
    <property type="entry name" value="SET domain"/>
    <property type="match status" value="1"/>
</dbReference>
<dbReference type="Proteomes" id="UP000015354">
    <property type="component" value="Unassembled WGS sequence"/>
</dbReference>
<feature type="transmembrane region" description="Helical" evidence="1">
    <location>
        <begin position="7"/>
        <end position="24"/>
    </location>
</feature>
<dbReference type="OrthoDB" id="255786at2759"/>
<gene>
    <name evidence="3" type="ORF">STCU_04302</name>
</gene>
<accession>S9UGM5</accession>
<evidence type="ECO:0000256" key="1">
    <source>
        <dbReference type="SAM" id="Phobius"/>
    </source>
</evidence>
<protein>
    <recommendedName>
        <fullName evidence="2">SET domain-containing protein</fullName>
    </recommendedName>
</protein>
<sequence length="418" mass="47979">MIHFSSFFIHFQFVVVVTLIHYVVQNMTGDEIIVPTKCVDWSLNLDAESGKRFWWNNTYSISVWESTLNLVEPVQDVDDDEAWKAFITFQIDYCFKVCSVCKLPEQNNDMFVCCYCGGAVHRECSTEASKEQIAYKPANKDFSMHLRACFQCEAINKPVRLVDEKTRPKDNVRRAAQRALSLKDEFPPKIKDEIVSIRQLAEKQPDSPELLVRLKKAVLNFFQSNLSLSLLKKDHIASKANGIGVVAAQDIPAFTVIGVYPGYMDALSGEQAKIGRPVPKYALMDLNCADYYNDVFVEFADTFAPFINEPNESETSNCAWIQEPHRVEGRLSIISVKDIKKDEELLIGYGPLYPRSYPFRYDAYAFHPVDGYENPPCFALWYWPTTEEKDAEFVCYVGYKSGEDKYVYWKTKDEVEQA</sequence>
<feature type="domain" description="SET" evidence="2">
    <location>
        <begin position="226"/>
        <end position="350"/>
    </location>
</feature>
<evidence type="ECO:0000259" key="2">
    <source>
        <dbReference type="PROSITE" id="PS50280"/>
    </source>
</evidence>
<dbReference type="SMART" id="SM00317">
    <property type="entry name" value="SET"/>
    <property type="match status" value="1"/>
</dbReference>
<evidence type="ECO:0000313" key="4">
    <source>
        <dbReference type="Proteomes" id="UP000015354"/>
    </source>
</evidence>
<reference evidence="3 4" key="1">
    <citation type="journal article" date="2013" name="PLoS ONE">
        <title>Predicting the Proteins of Angomonas deanei, Strigomonas culicis and Their Respective Endosymbionts Reveals New Aspects of the Trypanosomatidae Family.</title>
        <authorList>
            <person name="Motta M.C."/>
            <person name="Martins A.C."/>
            <person name="de Souza S.S."/>
            <person name="Catta-Preta C.M."/>
            <person name="Silva R."/>
            <person name="Klein C.C."/>
            <person name="de Almeida L.G."/>
            <person name="de Lima Cunha O."/>
            <person name="Ciapina L.P."/>
            <person name="Brocchi M."/>
            <person name="Colabardini A.C."/>
            <person name="de Araujo Lima B."/>
            <person name="Machado C.R."/>
            <person name="de Almeida Soares C.M."/>
            <person name="Probst C.M."/>
            <person name="de Menezes C.B."/>
            <person name="Thompson C.E."/>
            <person name="Bartholomeu D.C."/>
            <person name="Gradia D.F."/>
            <person name="Pavoni D.P."/>
            <person name="Grisard E.C."/>
            <person name="Fantinatti-Garboggini F."/>
            <person name="Marchini F.K."/>
            <person name="Rodrigues-Luiz G.F."/>
            <person name="Wagner G."/>
            <person name="Goldman G.H."/>
            <person name="Fietto J.L."/>
            <person name="Elias M.C."/>
            <person name="Goldman M.H."/>
            <person name="Sagot M.F."/>
            <person name="Pereira M."/>
            <person name="Stoco P.H."/>
            <person name="de Mendonca-Neto R.P."/>
            <person name="Teixeira S.M."/>
            <person name="Maciel T.E."/>
            <person name="de Oliveira Mendes T.A."/>
            <person name="Urmenyi T.P."/>
            <person name="de Souza W."/>
            <person name="Schenkman S."/>
            <person name="de Vasconcelos A.T."/>
        </authorList>
    </citation>
    <scope>NUCLEOTIDE SEQUENCE [LARGE SCALE GENOMIC DNA]</scope>
</reference>
<proteinExistence type="predicted"/>
<dbReference type="EMBL" id="ATMH01004302">
    <property type="protein sequence ID" value="EPY29967.1"/>
    <property type="molecule type" value="Genomic_DNA"/>
</dbReference>
<organism evidence="3 4">
    <name type="scientific">Strigomonas culicis</name>
    <dbReference type="NCBI Taxonomy" id="28005"/>
    <lineage>
        <taxon>Eukaryota</taxon>
        <taxon>Discoba</taxon>
        <taxon>Euglenozoa</taxon>
        <taxon>Kinetoplastea</taxon>
        <taxon>Metakinetoplastina</taxon>
        <taxon>Trypanosomatida</taxon>
        <taxon>Trypanosomatidae</taxon>
        <taxon>Strigomonadinae</taxon>
        <taxon>Strigomonas</taxon>
    </lineage>
</organism>
<keyword evidence="1" id="KW-1133">Transmembrane helix</keyword>
<dbReference type="InterPro" id="IPR001214">
    <property type="entry name" value="SET_dom"/>
</dbReference>
<dbReference type="AlphaFoldDB" id="S9UGM5"/>